<reference evidence="1" key="2">
    <citation type="journal article" date="2017" name="Nat. Commun.">
        <title>Single-virus genomics reveals hidden cosmopolitan and abundant viruses.</title>
        <authorList>
            <person name="Martinez-Hernandez F."/>
            <person name="Fornas O."/>
            <person name="Lluesma Gomez M."/>
            <person name="Bolduc B."/>
            <person name="de la Cruz Pena M.J."/>
            <person name="Martinez J.M."/>
            <person name="Anton J."/>
            <person name="Gasol J.M."/>
            <person name="Rosselli R."/>
            <person name="Rodriguez-Valera F."/>
            <person name="Sullivan M.B."/>
            <person name="Acinas S.G."/>
            <person name="Martinez-Garcia M."/>
        </authorList>
    </citation>
    <scope>NUCLEOTIDE SEQUENCE</scope>
</reference>
<accession>A0A218ML37</accession>
<reference evidence="1" key="1">
    <citation type="submission" date="2016-10" db="EMBL/GenBank/DDBJ databases">
        <authorList>
            <person name="Varghese N."/>
        </authorList>
    </citation>
    <scope>NUCLEOTIDE SEQUENCE</scope>
</reference>
<proteinExistence type="predicted"/>
<name>A0A218ML37_9VIRU</name>
<protein>
    <submittedName>
        <fullName evidence="1">Uncharacterized protein</fullName>
    </submittedName>
</protein>
<organism evidence="1">
    <name type="scientific">uncultured virus</name>
    <dbReference type="NCBI Taxonomy" id="340016"/>
    <lineage>
        <taxon>Viruses</taxon>
        <taxon>environmental samples</taxon>
    </lineage>
</organism>
<dbReference type="EMBL" id="KY052811">
    <property type="protein sequence ID" value="ASE99996.1"/>
    <property type="molecule type" value="Genomic_DNA"/>
</dbReference>
<sequence>MAQILDISSTQLLELDSINSKVIVKTFGRKEDVVELHIYDINDNLLYSEENFQDYSLNKNEEIPESTSQIVSNKEPRIINPNVKGAGDREYIPGPNGSTDGYYFNNGETMVWVSTLDQSPSMGETTNESPNFQIDPVKILNERALIAGKYKIKLNIQRNKIFNEEDNLFNVKEISPSRREIRSITPNIENNSFDRAISLFISEIETSSYFKDIILNFGNDSNVVGINVLLNKNPNKHELLVKLSEPLPSFITTKSTFKVTELIIDPITVTVDLGEPEFTTESDVIIPLQGPNFKIDVRINNSMPSSYKNYNELLTYDVTSSYQHLLNQLENKEIPEINYDYIRPISSSTEGIDVPYHFENFIHFGSATERLKNFKYKVSLIELYNSQIGDIENISGTIPNVALNNKEVINDKKEKLIKGLDGYEQFLYFETGSNIFTWPKHTSASKPLLHSVTSSNALTWLGSENSNNSYYGGQLLSASLFDSKNEYGLINLVPKHIVDNNDNDFYKTFTHMIGHHFDHIWTHIKHTTEINNTHHKRGISKDLVYFTLKSLGLETFDQFENDNLIEYILGEGSTGSLFYDTPTNQTLITASNAGSIPKGDISKEIWKRLYHNAPYLLKTKGTERGLRALMSCYGVPSTVLNVKEYGGPLKDKTNYKTFSYDKSSLALFGSSSNNGYFLKTAWSSSLTQDLNSDVKTVAFRIKPERSTQQYHLFSISGSSTFEASDTHLVLTPYAGSDISSSNDSTKYGKLDVYTGSAIIASTTNFPIYNGDFWNIFMGRETNNDTNYGTIKFGAYQSNHLKNISYHTSSFDISQTTYEKVWKDGTLAYFGGIEINSTPVYDVVSNLSYTGSFQEVRYYFHSSSTTDILNPKTLEIQALDPFIYAGNTTSSAFDELIFRAPLGSNLVSETDQTIDSSSSHPNLDIHYIPTASISSSILGMKYVEVLEVHHLPTPDTVGISMTSEKVRIDEGTIDDDILSITRRSEVSTLDRQPQDFEDLGVFFSPQTEINEQIIYNMGAFRLDDYIGSPLPSAQTSSFYSDLKHLRKDYFKRVPRSFNYWDYIKTIQYIDHTLFKLIEQWVPMKANLKTGLLIEPHYLERSKFARELPIIDDGQTMISGSYNTIHADVKGETINELYSFNGSMGGGSAVTTNNFRKDLTSGSIEVRNNKGRRVEQGTNGTIDVNGIVLDEKQQAAQAPIKPFTSTKGQFYIDYKSNTLLGNVTKGKPSSRYYKFGEYYKFR</sequence>
<evidence type="ECO:0000313" key="1">
    <source>
        <dbReference type="EMBL" id="ASE99996.1"/>
    </source>
</evidence>